<dbReference type="GO" id="GO:0006508">
    <property type="term" value="P:proteolysis"/>
    <property type="evidence" value="ECO:0007669"/>
    <property type="project" value="InterPro"/>
</dbReference>
<dbReference type="PANTHER" id="PTHR32108:SF9">
    <property type="entry name" value="REVERSE TRANSCRIPTASE RNASE H-LIKE DOMAIN-CONTAINING PROTEIN"/>
    <property type="match status" value="1"/>
</dbReference>
<dbReference type="Proteomes" id="UP001058974">
    <property type="component" value="Chromosome 5"/>
</dbReference>
<dbReference type="InterPro" id="IPR001969">
    <property type="entry name" value="Aspartic_peptidase_AS"/>
</dbReference>
<dbReference type="PROSITE" id="PS00141">
    <property type="entry name" value="ASP_PROTEASE"/>
    <property type="match status" value="1"/>
</dbReference>
<dbReference type="PANTHER" id="PTHR32108">
    <property type="entry name" value="DNA-DIRECTED RNA POLYMERASE SUBUNIT ALPHA"/>
    <property type="match status" value="1"/>
</dbReference>
<dbReference type="GO" id="GO:0004190">
    <property type="term" value="F:aspartic-type endopeptidase activity"/>
    <property type="evidence" value="ECO:0007669"/>
    <property type="project" value="InterPro"/>
</dbReference>
<dbReference type="Gene3D" id="2.40.70.10">
    <property type="entry name" value="Acid Proteases"/>
    <property type="match status" value="1"/>
</dbReference>
<dbReference type="Gramene" id="Psat05G0707800-T1">
    <property type="protein sequence ID" value="KAI5412276.1"/>
    <property type="gene ID" value="KIW84_057078"/>
</dbReference>
<reference evidence="2 3" key="1">
    <citation type="journal article" date="2022" name="Nat. Genet.">
        <title>Improved pea reference genome and pan-genome highlight genomic features and evolutionary characteristics.</title>
        <authorList>
            <person name="Yang T."/>
            <person name="Liu R."/>
            <person name="Luo Y."/>
            <person name="Hu S."/>
            <person name="Wang D."/>
            <person name="Wang C."/>
            <person name="Pandey M.K."/>
            <person name="Ge S."/>
            <person name="Xu Q."/>
            <person name="Li N."/>
            <person name="Li G."/>
            <person name="Huang Y."/>
            <person name="Saxena R.K."/>
            <person name="Ji Y."/>
            <person name="Li M."/>
            <person name="Yan X."/>
            <person name="He Y."/>
            <person name="Liu Y."/>
            <person name="Wang X."/>
            <person name="Xiang C."/>
            <person name="Varshney R.K."/>
            <person name="Ding H."/>
            <person name="Gao S."/>
            <person name="Zong X."/>
        </authorList>
    </citation>
    <scope>NUCLEOTIDE SEQUENCE [LARGE SCALE GENOMIC DNA]</scope>
    <source>
        <strain evidence="2 3">cv. Zhongwan 6</strain>
    </source>
</reference>
<comment type="caution">
    <text evidence="2">The sequence shown here is derived from an EMBL/GenBank/DDBJ whole genome shotgun (WGS) entry which is preliminary data.</text>
</comment>
<accession>A0A9D4X4X8</accession>
<keyword evidence="3" id="KW-1185">Reference proteome</keyword>
<dbReference type="CDD" id="cd00303">
    <property type="entry name" value="retropepsin_like"/>
    <property type="match status" value="1"/>
</dbReference>
<feature type="region of interest" description="Disordered" evidence="1">
    <location>
        <begin position="100"/>
        <end position="126"/>
    </location>
</feature>
<feature type="region of interest" description="Disordered" evidence="1">
    <location>
        <begin position="39"/>
        <end position="64"/>
    </location>
</feature>
<dbReference type="SUPFAM" id="SSF50630">
    <property type="entry name" value="Acid proteases"/>
    <property type="match status" value="1"/>
</dbReference>
<sequence>MNTLPEPYLERLVGCNASNFADVVSTGERVENYLKTYKVQSGGGSSSGVKKPFIQGQKRREGDANAISSYHNRDNRRNNFQNYHQQSYVAAVTIPAAAPLQQQQSQRQPAQYQQQQQPGNRPAYQQRQRMMDRRFDTLPMSYAQLLSSLQQLQLVQLCTLAPPVGRLPVGYDANARCSFHSGAPGHDIENCKAFKHVVQDLIDSKAIDLAPAPNVVNNPMPQHGGANVNLVEGEAKSIKDVLKLKTPLSDVKGCLLKADVFPGCGKGCLDCATQSGGCLKLQQGIQALLDKGILQVEGLSVQESAEGVEEEGFEDATDEFADVVPTVSVIHNDVIELDSDVSNACISMNEISEYDCDIATITIFYPTNQICVPEAQPVPPVRRSTMTITTPGPLPFTSERAIPWHYGGIVYRHDHKVERPLKVEEGQKPELEGPAVDNVGGIGRFTRSGRLFSPPITQADNADAVAKAKGKQAVNGDTSAPQGSSEPAFAKDVDELLRIIKKSDYKVVDQLIQTPSKISILSLLLCSEAHREALLKVLNVAYVPQEILVNQLEGIVANVHTTNGLGFTDSDLTPAGRNHNKALHISMECRDTVLLHVLVDTGSSLNVLPKRALTRLEVEGLVLKPSYLIVRAFDGSKGSVFGEVELPILIGSQTFNIVFYVMDISPSYSCLLGRPWIHNAGAVSSTLHQKIKFPVNGRIITVCGEEDILVSNLSTFKYVEVEGEIHETLCQAFESVQVKDAAPVEEVKAGASISSFKQARAVVDSGVAPGWGRLLELPVKEDKFGIGYQPALTSTTLQGPITFSSAGIIQYGQVSTVDEEDGDSDCDIDNWVRPRIPDEVINNWSSEEIIQVTLLEECTSPDPIDNGSAMARFDFENPIFQAEEEGDEDCELPEELTRLLKQEERVIQPHRESVEDMPGLDTDIVVHRLPLKEGCPPVKQKLRRTRPEMAVKIKEEVQKIWLRRGANTFPSHNRLPNPRFGCETPSCPFLFQVYFERFLSLPWDK</sequence>
<dbReference type="AlphaFoldDB" id="A0A9D4X4X8"/>
<evidence type="ECO:0000313" key="2">
    <source>
        <dbReference type="EMBL" id="KAI5412276.1"/>
    </source>
</evidence>
<dbReference type="InterPro" id="IPR021109">
    <property type="entry name" value="Peptidase_aspartic_dom_sf"/>
</dbReference>
<evidence type="ECO:0000256" key="1">
    <source>
        <dbReference type="SAM" id="MobiDB-lite"/>
    </source>
</evidence>
<proteinExistence type="predicted"/>
<protein>
    <submittedName>
        <fullName evidence="2">Uncharacterized protein</fullName>
    </submittedName>
</protein>
<gene>
    <name evidence="2" type="ORF">KIW84_057078</name>
</gene>
<evidence type="ECO:0000313" key="3">
    <source>
        <dbReference type="Proteomes" id="UP001058974"/>
    </source>
</evidence>
<dbReference type="EMBL" id="JAMSHJ010000005">
    <property type="protein sequence ID" value="KAI5412276.1"/>
    <property type="molecule type" value="Genomic_DNA"/>
</dbReference>
<organism evidence="2 3">
    <name type="scientific">Pisum sativum</name>
    <name type="common">Garden pea</name>
    <name type="synonym">Lathyrus oleraceus</name>
    <dbReference type="NCBI Taxonomy" id="3888"/>
    <lineage>
        <taxon>Eukaryota</taxon>
        <taxon>Viridiplantae</taxon>
        <taxon>Streptophyta</taxon>
        <taxon>Embryophyta</taxon>
        <taxon>Tracheophyta</taxon>
        <taxon>Spermatophyta</taxon>
        <taxon>Magnoliopsida</taxon>
        <taxon>eudicotyledons</taxon>
        <taxon>Gunneridae</taxon>
        <taxon>Pentapetalae</taxon>
        <taxon>rosids</taxon>
        <taxon>fabids</taxon>
        <taxon>Fabales</taxon>
        <taxon>Fabaceae</taxon>
        <taxon>Papilionoideae</taxon>
        <taxon>50 kb inversion clade</taxon>
        <taxon>NPAAA clade</taxon>
        <taxon>Hologalegina</taxon>
        <taxon>IRL clade</taxon>
        <taxon>Fabeae</taxon>
        <taxon>Lathyrus</taxon>
    </lineage>
</organism>
<name>A0A9D4X4X8_PEA</name>